<dbReference type="InterPro" id="IPR009057">
    <property type="entry name" value="Homeodomain-like_sf"/>
</dbReference>
<evidence type="ECO:0000256" key="2">
    <source>
        <dbReference type="ARBA" id="ARBA00023125"/>
    </source>
</evidence>
<evidence type="ECO:0000313" key="5">
    <source>
        <dbReference type="EMBL" id="GGB25030.1"/>
    </source>
</evidence>
<dbReference type="Pfam" id="PF12833">
    <property type="entry name" value="HTH_18"/>
    <property type="match status" value="1"/>
</dbReference>
<accession>A0A8J2UJ69</accession>
<protein>
    <submittedName>
        <fullName evidence="5">AraC family transcriptional regulator</fullName>
    </submittedName>
</protein>
<dbReference type="InterPro" id="IPR046532">
    <property type="entry name" value="DUF6597"/>
</dbReference>
<dbReference type="PANTHER" id="PTHR46796">
    <property type="entry name" value="HTH-TYPE TRANSCRIPTIONAL ACTIVATOR RHAS-RELATED"/>
    <property type="match status" value="1"/>
</dbReference>
<keyword evidence="3" id="KW-0804">Transcription</keyword>
<evidence type="ECO:0000313" key="6">
    <source>
        <dbReference type="Proteomes" id="UP000607559"/>
    </source>
</evidence>
<gene>
    <name evidence="5" type="ORF">GCM10011511_56220</name>
</gene>
<dbReference type="InterPro" id="IPR050204">
    <property type="entry name" value="AraC_XylS_family_regulators"/>
</dbReference>
<dbReference type="SMART" id="SM00342">
    <property type="entry name" value="HTH_ARAC"/>
    <property type="match status" value="1"/>
</dbReference>
<comment type="caution">
    <text evidence="5">The sequence shown here is derived from an EMBL/GenBank/DDBJ whole genome shotgun (WGS) entry which is preliminary data.</text>
</comment>
<reference evidence="5" key="2">
    <citation type="submission" date="2020-09" db="EMBL/GenBank/DDBJ databases">
        <authorList>
            <person name="Sun Q."/>
            <person name="Zhou Y."/>
        </authorList>
    </citation>
    <scope>NUCLEOTIDE SEQUENCE</scope>
    <source>
        <strain evidence="5">CGMCC 1.15448</strain>
    </source>
</reference>
<proteinExistence type="predicted"/>
<reference evidence="5" key="1">
    <citation type="journal article" date="2014" name="Int. J. Syst. Evol. Microbiol.">
        <title>Complete genome sequence of Corynebacterium casei LMG S-19264T (=DSM 44701T), isolated from a smear-ripened cheese.</title>
        <authorList>
            <consortium name="US DOE Joint Genome Institute (JGI-PGF)"/>
            <person name="Walter F."/>
            <person name="Albersmeier A."/>
            <person name="Kalinowski J."/>
            <person name="Ruckert C."/>
        </authorList>
    </citation>
    <scope>NUCLEOTIDE SEQUENCE</scope>
    <source>
        <strain evidence="5">CGMCC 1.15448</strain>
    </source>
</reference>
<evidence type="ECO:0000259" key="4">
    <source>
        <dbReference type="PROSITE" id="PS01124"/>
    </source>
</evidence>
<organism evidence="5 6">
    <name type="scientific">Puia dinghuensis</name>
    <dbReference type="NCBI Taxonomy" id="1792502"/>
    <lineage>
        <taxon>Bacteria</taxon>
        <taxon>Pseudomonadati</taxon>
        <taxon>Bacteroidota</taxon>
        <taxon>Chitinophagia</taxon>
        <taxon>Chitinophagales</taxon>
        <taxon>Chitinophagaceae</taxon>
        <taxon>Puia</taxon>
    </lineage>
</organism>
<dbReference type="EMBL" id="BMJC01000008">
    <property type="protein sequence ID" value="GGB25030.1"/>
    <property type="molecule type" value="Genomic_DNA"/>
</dbReference>
<feature type="domain" description="HTH araC/xylS-type" evidence="4">
    <location>
        <begin position="165"/>
        <end position="270"/>
    </location>
</feature>
<keyword evidence="1" id="KW-0805">Transcription regulation</keyword>
<keyword evidence="2" id="KW-0238">DNA-binding</keyword>
<sequence length="281" mass="31404">MFTFRQYIPTKTGHLVKSMWYMEHAGGGEGYEEEIVPDGHHELIFYLDGRSQHRIGNGAWIDEPGALIASQTLQSHRLRMSAGSKLYGIRFYPHTLYPLLGVPLHLLGSAMMPMDDLLKGDGLAACIDEDVTASFRRLEHRLLGLLSERAMGQSAGLLRGKAMEQPGYAYVDHSVRRMLAGGGPASIKTLVGKSGVTAKHYDELFKRYVGITPKCLSSILQLNSFIRYKNRFPAKTLTECVYEAGYYDQSHLIRAFNQWVGATPGQYFHSRAEISDLFAAL</sequence>
<dbReference type="AlphaFoldDB" id="A0A8J2UJ69"/>
<dbReference type="Gene3D" id="1.10.10.60">
    <property type="entry name" value="Homeodomain-like"/>
    <property type="match status" value="1"/>
</dbReference>
<dbReference type="Pfam" id="PF20240">
    <property type="entry name" value="DUF6597"/>
    <property type="match status" value="1"/>
</dbReference>
<dbReference type="PANTHER" id="PTHR46796:SF13">
    <property type="entry name" value="HTH-TYPE TRANSCRIPTIONAL ACTIVATOR RHAS"/>
    <property type="match status" value="1"/>
</dbReference>
<dbReference type="GO" id="GO:0043565">
    <property type="term" value="F:sequence-specific DNA binding"/>
    <property type="evidence" value="ECO:0007669"/>
    <property type="project" value="InterPro"/>
</dbReference>
<evidence type="ECO:0000256" key="1">
    <source>
        <dbReference type="ARBA" id="ARBA00023015"/>
    </source>
</evidence>
<dbReference type="SUPFAM" id="SSF46689">
    <property type="entry name" value="Homeodomain-like"/>
    <property type="match status" value="1"/>
</dbReference>
<dbReference type="GO" id="GO:0003700">
    <property type="term" value="F:DNA-binding transcription factor activity"/>
    <property type="evidence" value="ECO:0007669"/>
    <property type="project" value="InterPro"/>
</dbReference>
<dbReference type="PROSITE" id="PS01124">
    <property type="entry name" value="HTH_ARAC_FAMILY_2"/>
    <property type="match status" value="1"/>
</dbReference>
<keyword evidence="6" id="KW-1185">Reference proteome</keyword>
<evidence type="ECO:0000256" key="3">
    <source>
        <dbReference type="ARBA" id="ARBA00023163"/>
    </source>
</evidence>
<dbReference type="Proteomes" id="UP000607559">
    <property type="component" value="Unassembled WGS sequence"/>
</dbReference>
<name>A0A8J2UJ69_9BACT</name>
<dbReference type="InterPro" id="IPR018060">
    <property type="entry name" value="HTH_AraC"/>
</dbReference>